<keyword evidence="2" id="KW-1185">Reference proteome</keyword>
<dbReference type="OrthoDB" id="6776007at2759"/>
<proteinExistence type="predicted"/>
<dbReference type="Proteomes" id="UP001153712">
    <property type="component" value="Chromosome 12"/>
</dbReference>
<evidence type="ECO:0000313" key="2">
    <source>
        <dbReference type="Proteomes" id="UP001153712"/>
    </source>
</evidence>
<dbReference type="EMBL" id="OU900105">
    <property type="protein sequence ID" value="CAG9856498.1"/>
    <property type="molecule type" value="Genomic_DNA"/>
</dbReference>
<organism evidence="1 2">
    <name type="scientific">Phyllotreta striolata</name>
    <name type="common">Striped flea beetle</name>
    <name type="synonym">Crioceris striolata</name>
    <dbReference type="NCBI Taxonomy" id="444603"/>
    <lineage>
        <taxon>Eukaryota</taxon>
        <taxon>Metazoa</taxon>
        <taxon>Ecdysozoa</taxon>
        <taxon>Arthropoda</taxon>
        <taxon>Hexapoda</taxon>
        <taxon>Insecta</taxon>
        <taxon>Pterygota</taxon>
        <taxon>Neoptera</taxon>
        <taxon>Endopterygota</taxon>
        <taxon>Coleoptera</taxon>
        <taxon>Polyphaga</taxon>
        <taxon>Cucujiformia</taxon>
        <taxon>Chrysomeloidea</taxon>
        <taxon>Chrysomelidae</taxon>
        <taxon>Galerucinae</taxon>
        <taxon>Alticini</taxon>
        <taxon>Phyllotreta</taxon>
    </lineage>
</organism>
<accession>A0A9N9XJN6</accession>
<evidence type="ECO:0000313" key="1">
    <source>
        <dbReference type="EMBL" id="CAG9856498.1"/>
    </source>
</evidence>
<reference evidence="1" key="1">
    <citation type="submission" date="2022-01" db="EMBL/GenBank/DDBJ databases">
        <authorList>
            <person name="King R."/>
        </authorList>
    </citation>
    <scope>NUCLEOTIDE SEQUENCE</scope>
</reference>
<dbReference type="AlphaFoldDB" id="A0A9N9XJN6"/>
<name>A0A9N9XJN6_PHYSR</name>
<gene>
    <name evidence="1" type="ORF">PHYEVI_LOCUS2919</name>
</gene>
<sequence length="244" mass="28913">MAMAKKRLNFKLEEIETEPKIEPTSESFEYPPKITFDYIKNRHSQRFSIPSPRSKSPEAFSPREFEPATLKRIRLFDYRQTHFKKKFRNSSLFKWNCKDPYAKIDQFFRTLKKLEDEEKRLLKKVNLGELHFPESLPLKVVGREIRQIKVLWDFITIVKNYLYQLKRIEWDDNALDQLEEQLLHFKKELNGLSDVKGCDAFVQAMSNINQVVNCIYTVSDLDNTVLGSAVWKETVIGEKKEETL</sequence>
<protein>
    <submittedName>
        <fullName evidence="1">Uncharacterized protein</fullName>
    </submittedName>
</protein>